<sequence length="68" mass="7639">MKLYDVPRNTWVMPVEDTIAPPGAREVSVGEAVLFDHVDGMYSYCKDLHGNIVHLPAWQEVTICDNPP</sequence>
<protein>
    <submittedName>
        <fullName evidence="1">Uncharacterized protein</fullName>
    </submittedName>
</protein>
<accession>A0A6J5SRV7</accession>
<evidence type="ECO:0000313" key="1">
    <source>
        <dbReference type="EMBL" id="CAB4217504.1"/>
    </source>
</evidence>
<name>A0A6J5SRV7_9CAUD</name>
<dbReference type="EMBL" id="LR797443">
    <property type="protein sequence ID" value="CAB4217504.1"/>
    <property type="molecule type" value="Genomic_DNA"/>
</dbReference>
<proteinExistence type="predicted"/>
<organism evidence="1">
    <name type="scientific">uncultured Caudovirales phage</name>
    <dbReference type="NCBI Taxonomy" id="2100421"/>
    <lineage>
        <taxon>Viruses</taxon>
        <taxon>Duplodnaviria</taxon>
        <taxon>Heunggongvirae</taxon>
        <taxon>Uroviricota</taxon>
        <taxon>Caudoviricetes</taxon>
        <taxon>Peduoviridae</taxon>
        <taxon>Maltschvirus</taxon>
        <taxon>Maltschvirus maltsch</taxon>
    </lineage>
</organism>
<gene>
    <name evidence="1" type="ORF">UFOVP1590_54</name>
</gene>
<reference evidence="1" key="1">
    <citation type="submission" date="2020-05" db="EMBL/GenBank/DDBJ databases">
        <authorList>
            <person name="Chiriac C."/>
            <person name="Salcher M."/>
            <person name="Ghai R."/>
            <person name="Kavagutti S V."/>
        </authorList>
    </citation>
    <scope>NUCLEOTIDE SEQUENCE</scope>
</reference>